<dbReference type="GO" id="GO:0003723">
    <property type="term" value="F:RNA binding"/>
    <property type="evidence" value="ECO:0007669"/>
    <property type="project" value="UniProtKB-KW"/>
</dbReference>
<keyword evidence="1" id="KW-0963">Cytoplasm</keyword>
<keyword evidence="2" id="KW-0396">Initiation factor</keyword>
<dbReference type="AlphaFoldDB" id="A0A5A8EBQ4"/>
<organism evidence="7 8">
    <name type="scientific">Cafeteria roenbergensis</name>
    <name type="common">Marine flagellate</name>
    <dbReference type="NCBI Taxonomy" id="33653"/>
    <lineage>
        <taxon>Eukaryota</taxon>
        <taxon>Sar</taxon>
        <taxon>Stramenopiles</taxon>
        <taxon>Bigyra</taxon>
        <taxon>Opalozoa</taxon>
        <taxon>Bicosoecida</taxon>
        <taxon>Cafeteriaceae</taxon>
        <taxon>Cafeteria</taxon>
    </lineage>
</organism>
<protein>
    <recommendedName>
        <fullName evidence="6">Translation initiation factor beta propellor-like domain-containing protein</fullName>
    </recommendedName>
</protein>
<dbReference type="InterPro" id="IPR011400">
    <property type="entry name" value="EIF3B"/>
</dbReference>
<dbReference type="EMBL" id="VLTO01000025">
    <property type="protein sequence ID" value="KAA0174167.1"/>
    <property type="molecule type" value="Genomic_DNA"/>
</dbReference>
<evidence type="ECO:0000256" key="5">
    <source>
        <dbReference type="SAM" id="MobiDB-lite"/>
    </source>
</evidence>
<evidence type="ECO:0000313" key="8">
    <source>
        <dbReference type="Proteomes" id="UP000322899"/>
    </source>
</evidence>
<dbReference type="Proteomes" id="UP000322899">
    <property type="component" value="Unassembled WGS sequence"/>
</dbReference>
<dbReference type="SUPFAM" id="SSF82171">
    <property type="entry name" value="DPP6 N-terminal domain-like"/>
    <property type="match status" value="1"/>
</dbReference>
<sequence length="1247" mass="131834">MARSSSAADGGRSRLEEVRAEIAELGPHVPRDKRHPPMSFAKRVLMTGLPVVPREDAAKKFDKLHALITKKLLKGFPFAEDGVFIPHGKDGNTFGVAVIEFTDPRAVLAACKRSGDKGIPITKTMSALVRPLAAVQEARSEPSDADFKPPVVKEPTALDHTMSHLTDHAARDQLFLRFRQRSREYKGRGLADELHVLWASPREPPQLAYDGADQKAYSAEALKRSGIPESELPVPAWTDSNAKWSPRGTFLATFHGPGVKLWAGPRFAEVRGLPHPGVELIRFSADERHAITFSPGHPEEPPLQRVWDIRTGACLETWEPLNAGELNPQPDAMWLPDSKHIVRVIKAGYTLLNGAERSPGIVGYVVESGPAAPASGAAAASGAGAGGDDAEEDESADRPARVRLLTNGVLRIAAVHSARVAPAGPSCVAVFSLEQGALQPAVTLVAVPAMAVLREKKMVNILCSHMHWHPAGKFLAVRSVLLTKQQATRQRKEQSRLEAQTLGVVPPPEIRFLERTLNEQEAEMTLRVKEGATTSVDIFRLDAPGLQDRIAAATDATSLDPGMVPVDVLTVQDVVRAITFEPSGSRVALVHGDPTGASNASFFSMGEESFADSEGIAEVKSIVEGLGAAAKPVGFSFELADAKVVRTDAGPLATASIKPAASASGAAAVPIGGRPLGAPPAAAGGRGGAGGRRAGGGGTRSKKATAAARAAATAARARGVNHLFTMLARSANTVIWSPAGGLAVVAEVGERSSGSLEFVDVDIRRTVRRCEHPAASGACFSPSGRIFATWKCQPLHDPTSKETVENAMRVYSAHGERLTDPAHEGADAVLSVGWRPHPRILSAKETRDLRSSLPALIAGFKREDRLRERKRRLRDLVRRLHGITMFERHVAHSRHLLAELNDRRVADGLRPLPVGPTASPDELEVQDVAEEVVLHDDVEIITPEQLLSSDHGSADTTREAVEAALATLPTGIAPVAPVQRWLVALGFALEECATSAPTVLAEGTADAVTLPALPPAARLLARKAADALRASAHKNPAIPRAAVYSSEVLPALSCGTGAAVISRLNRILAPPPQDDAATPAAAAAAAAAANPAAALDDADADALYAACLIDSIVAHIDATPKQYLMATGSDSGRLATVFKRARIDRAALTTACAAVGAAHSQPGLAAQLRVLSDRLRVSDSGAAHSTRALAAATRNALAHIPTVFELAERLAEDSASTLNSLPFLSAHPDFSSLHHEAKHRVRAAAHR</sequence>
<feature type="region of interest" description="Disordered" evidence="5">
    <location>
        <begin position="678"/>
        <end position="702"/>
    </location>
</feature>
<dbReference type="Pfam" id="PF08662">
    <property type="entry name" value="eIF2A"/>
    <property type="match status" value="1"/>
</dbReference>
<feature type="region of interest" description="Disordered" evidence="5">
    <location>
        <begin position="375"/>
        <end position="398"/>
    </location>
</feature>
<evidence type="ECO:0000256" key="2">
    <source>
        <dbReference type="ARBA" id="ARBA00022540"/>
    </source>
</evidence>
<dbReference type="OrthoDB" id="10250414at2759"/>
<evidence type="ECO:0000259" key="6">
    <source>
        <dbReference type="Pfam" id="PF08662"/>
    </source>
</evidence>
<evidence type="ECO:0000256" key="4">
    <source>
        <dbReference type="ARBA" id="ARBA00022917"/>
    </source>
</evidence>
<dbReference type="InterPro" id="IPR013979">
    <property type="entry name" value="TIF_beta_prop-like"/>
</dbReference>
<feature type="domain" description="Translation initiation factor beta propellor-like" evidence="6">
    <location>
        <begin position="720"/>
        <end position="819"/>
    </location>
</feature>
<dbReference type="PANTHER" id="PTHR14068">
    <property type="entry name" value="EUKARYOTIC TRANSLATION INITIATION FACTOR 3 EIF3 -RELATED"/>
    <property type="match status" value="1"/>
</dbReference>
<feature type="compositionally biased region" description="Gly residues" evidence="5">
    <location>
        <begin position="684"/>
        <end position="699"/>
    </location>
</feature>
<dbReference type="GO" id="GO:0003743">
    <property type="term" value="F:translation initiation factor activity"/>
    <property type="evidence" value="ECO:0007669"/>
    <property type="project" value="UniProtKB-KW"/>
</dbReference>
<dbReference type="GO" id="GO:0005852">
    <property type="term" value="C:eukaryotic translation initiation factor 3 complex"/>
    <property type="evidence" value="ECO:0007669"/>
    <property type="project" value="InterPro"/>
</dbReference>
<dbReference type="PANTHER" id="PTHR14068:SF0">
    <property type="entry name" value="EUKARYOTIC TRANSLATION INITIATION FACTOR 3 SUBUNIT B"/>
    <property type="match status" value="1"/>
</dbReference>
<gene>
    <name evidence="7" type="ORF">FNF27_04388</name>
</gene>
<dbReference type="GO" id="GO:0031369">
    <property type="term" value="F:translation initiation factor binding"/>
    <property type="evidence" value="ECO:0007669"/>
    <property type="project" value="InterPro"/>
</dbReference>
<evidence type="ECO:0000313" key="7">
    <source>
        <dbReference type="EMBL" id="KAA0174167.1"/>
    </source>
</evidence>
<evidence type="ECO:0000256" key="3">
    <source>
        <dbReference type="ARBA" id="ARBA00022884"/>
    </source>
</evidence>
<keyword evidence="4" id="KW-0648">Protein biosynthesis</keyword>
<reference evidence="7 8" key="1">
    <citation type="submission" date="2019-07" db="EMBL/GenBank/DDBJ databases">
        <title>Genomes of Cafeteria roenbergensis.</title>
        <authorList>
            <person name="Fischer M.G."/>
            <person name="Hackl T."/>
            <person name="Roman M."/>
        </authorList>
    </citation>
    <scope>NUCLEOTIDE SEQUENCE [LARGE SCALE GENOMIC DNA]</scope>
    <source>
        <strain evidence="7 8">E4-10P</strain>
    </source>
</reference>
<name>A0A5A8EBQ4_CAFRO</name>
<keyword evidence="3" id="KW-0694">RNA-binding</keyword>
<evidence type="ECO:0000256" key="1">
    <source>
        <dbReference type="ARBA" id="ARBA00022490"/>
    </source>
</evidence>
<accession>A0A5A8EBQ4</accession>
<comment type="caution">
    <text evidence="7">The sequence shown here is derived from an EMBL/GenBank/DDBJ whole genome shotgun (WGS) entry which is preliminary data.</text>
</comment>
<proteinExistence type="predicted"/>